<dbReference type="GO" id="GO:0016706">
    <property type="term" value="F:2-oxoglutarate-dependent dioxygenase activity"/>
    <property type="evidence" value="ECO:0007669"/>
    <property type="project" value="TreeGrafter"/>
</dbReference>
<accession>A0A8C8GEY7</accession>
<reference evidence="2" key="2">
    <citation type="submission" date="2025-09" db="UniProtKB">
        <authorList>
            <consortium name="Ensembl"/>
        </authorList>
    </citation>
    <scope>IDENTIFICATION</scope>
</reference>
<protein>
    <submittedName>
        <fullName evidence="2">Uncharacterized protein</fullName>
    </submittedName>
</protein>
<dbReference type="PANTHER" id="PTHR12480">
    <property type="entry name" value="ARGININE DEMETHYLASE AND LYSYL-HYDROXYLASE JMJD"/>
    <property type="match status" value="1"/>
</dbReference>
<keyword evidence="3" id="KW-1185">Reference proteome</keyword>
<dbReference type="SUPFAM" id="SSF51197">
    <property type="entry name" value="Clavaminate synthase-like"/>
    <property type="match status" value="1"/>
</dbReference>
<dbReference type="Gene3D" id="2.60.120.650">
    <property type="entry name" value="Cupin"/>
    <property type="match status" value="1"/>
</dbReference>
<comment type="similarity">
    <text evidence="1">Belongs to the JMJD6 family.</text>
</comment>
<sequence length="262" mass="31744">MDRESYYNCCSLVKIPRQSYEKFWSSHFVDYIDKELSYSKFFKRYLLPNHPFMFSRKFTRLDMQKTTLVPVANSDVKEYNANPKQMIYSLLERIHPTLLNCSLLSATGIFLNVYTTPIFFSSDWFNKYWDTLEVDNYRFVYMEPKDSWTPFHTDVFRKKWLLFPPGQEEFLQDSHGNLEDNISINHNWLNGCNVYIMWQFLYNELSAVQREIEEWSNTWRYWYDKSRFILKKLWSSCSGIDYREFASFLKIVADNRMSFLSS</sequence>
<evidence type="ECO:0000256" key="1">
    <source>
        <dbReference type="ARBA" id="ARBA00038068"/>
    </source>
</evidence>
<reference evidence="2" key="1">
    <citation type="submission" date="2025-08" db="UniProtKB">
        <authorList>
            <consortium name="Ensembl"/>
        </authorList>
    </citation>
    <scope>IDENTIFICATION</scope>
</reference>
<dbReference type="GO" id="GO:0005737">
    <property type="term" value="C:cytoplasm"/>
    <property type="evidence" value="ECO:0007669"/>
    <property type="project" value="TreeGrafter"/>
</dbReference>
<organism evidence="2 3">
    <name type="scientific">Oncorhynchus tshawytscha</name>
    <name type="common">Chinook salmon</name>
    <name type="synonym">Salmo tshawytscha</name>
    <dbReference type="NCBI Taxonomy" id="74940"/>
    <lineage>
        <taxon>Eukaryota</taxon>
        <taxon>Metazoa</taxon>
        <taxon>Chordata</taxon>
        <taxon>Craniata</taxon>
        <taxon>Vertebrata</taxon>
        <taxon>Euteleostomi</taxon>
        <taxon>Actinopterygii</taxon>
        <taxon>Neopterygii</taxon>
        <taxon>Teleostei</taxon>
        <taxon>Protacanthopterygii</taxon>
        <taxon>Salmoniformes</taxon>
        <taxon>Salmonidae</taxon>
        <taxon>Salmoninae</taxon>
        <taxon>Oncorhynchus</taxon>
    </lineage>
</organism>
<dbReference type="PANTHER" id="PTHR12480:SF6">
    <property type="entry name" value="2-OXOGLUTARATE AND IRON-DEPENDENT OXYGENASE JMJD4"/>
    <property type="match status" value="1"/>
</dbReference>
<gene>
    <name evidence="2" type="primary">JMJD4</name>
</gene>
<evidence type="ECO:0000313" key="3">
    <source>
        <dbReference type="Proteomes" id="UP000694402"/>
    </source>
</evidence>
<dbReference type="GeneTree" id="ENSGT00940000159380"/>
<dbReference type="GO" id="GO:0043565">
    <property type="term" value="F:sequence-specific DNA binding"/>
    <property type="evidence" value="ECO:0007669"/>
    <property type="project" value="TreeGrafter"/>
</dbReference>
<dbReference type="AlphaFoldDB" id="A0A8C8GEY7"/>
<dbReference type="Ensembl" id="ENSOTST00005054129.2">
    <property type="protein sequence ID" value="ENSOTSP00005049782.1"/>
    <property type="gene ID" value="ENSOTSG00005024055.2"/>
</dbReference>
<proteinExistence type="inferred from homology"/>
<dbReference type="GO" id="GO:0005634">
    <property type="term" value="C:nucleus"/>
    <property type="evidence" value="ECO:0007669"/>
    <property type="project" value="TreeGrafter"/>
</dbReference>
<dbReference type="InterPro" id="IPR050910">
    <property type="entry name" value="JMJD6_ArgDemeth/LysHydrox"/>
</dbReference>
<dbReference type="Proteomes" id="UP000694402">
    <property type="component" value="Unassembled WGS sequence"/>
</dbReference>
<name>A0A8C8GEY7_ONCTS</name>
<evidence type="ECO:0000313" key="2">
    <source>
        <dbReference type="Ensembl" id="ENSOTSP00005049782.1"/>
    </source>
</evidence>
<dbReference type="GO" id="GO:0045905">
    <property type="term" value="P:positive regulation of translational termination"/>
    <property type="evidence" value="ECO:0007669"/>
    <property type="project" value="TreeGrafter"/>
</dbReference>